<evidence type="ECO:0000313" key="17">
    <source>
        <dbReference type="EMBL" id="MBB5033203.1"/>
    </source>
</evidence>
<evidence type="ECO:0000256" key="7">
    <source>
        <dbReference type="ARBA" id="ARBA00022723"/>
    </source>
</evidence>
<dbReference type="SUPFAM" id="SSF53927">
    <property type="entry name" value="Cytidine deaminase-like"/>
    <property type="match status" value="1"/>
</dbReference>
<dbReference type="EMBL" id="JACHIG010000005">
    <property type="protein sequence ID" value="MBB5033203.1"/>
    <property type="molecule type" value="Genomic_DNA"/>
</dbReference>
<feature type="binding site" evidence="14">
    <location>
        <position position="283"/>
    </location>
    <ligand>
        <name>substrate</name>
    </ligand>
</feature>
<feature type="binding site" evidence="14">
    <location>
        <position position="209"/>
    </location>
    <ligand>
        <name>NADP(+)</name>
        <dbReference type="ChEBI" id="CHEBI:58349"/>
    </ligand>
</feature>
<dbReference type="SUPFAM" id="SSF53597">
    <property type="entry name" value="Dihydrofolate reductase-like"/>
    <property type="match status" value="1"/>
</dbReference>
<dbReference type="Gene3D" id="3.40.140.10">
    <property type="entry name" value="Cytidine Deaminase, domain 2"/>
    <property type="match status" value="1"/>
</dbReference>
<feature type="binding site" evidence="14">
    <location>
        <position position="220"/>
    </location>
    <ligand>
        <name>substrate</name>
    </ligand>
</feature>
<dbReference type="EC" id="1.1.1.193" evidence="12"/>
<dbReference type="Proteomes" id="UP000590740">
    <property type="component" value="Unassembled WGS sequence"/>
</dbReference>
<keyword evidence="11" id="KW-0511">Multifunctional enzyme</keyword>
<evidence type="ECO:0000256" key="1">
    <source>
        <dbReference type="ARBA" id="ARBA00002151"/>
    </source>
</evidence>
<feature type="active site" description="Proton donor" evidence="13">
    <location>
        <position position="61"/>
    </location>
</feature>
<feature type="binding site" evidence="14">
    <location>
        <position position="167"/>
    </location>
    <ligand>
        <name>substrate</name>
    </ligand>
</feature>
<dbReference type="PANTHER" id="PTHR38011">
    <property type="entry name" value="DIHYDROFOLATE REDUCTASE FAMILY PROTEIN (AFU_ORTHOLOGUE AFUA_8G06820)"/>
    <property type="match status" value="1"/>
</dbReference>
<feature type="binding site" evidence="14">
    <location>
        <position position="181"/>
    </location>
    <ligand>
        <name>substrate</name>
    </ligand>
</feature>
<protein>
    <recommendedName>
        <fullName evidence="12">Riboflavin biosynthesis protein RibD</fullName>
    </recommendedName>
    <domain>
        <recommendedName>
            <fullName evidence="12">Diaminohydroxyphosphoribosylaminopyrimidine deaminase</fullName>
            <shortName evidence="12">DRAP deaminase</shortName>
            <ecNumber evidence="12">3.5.4.26</ecNumber>
        </recommendedName>
        <alternativeName>
            <fullName evidence="12">Riboflavin-specific deaminase</fullName>
        </alternativeName>
    </domain>
    <domain>
        <recommendedName>
            <fullName evidence="12">5-amino-6-(5-phosphoribosylamino)uracil reductase</fullName>
            <ecNumber evidence="12">1.1.1.193</ecNumber>
        </recommendedName>
        <alternativeName>
            <fullName evidence="12">HTP reductase</fullName>
        </alternativeName>
    </domain>
</protein>
<evidence type="ECO:0000256" key="14">
    <source>
        <dbReference type="PIRSR" id="PIRSR006769-2"/>
    </source>
</evidence>
<accession>A0A7W7YBK7</accession>
<reference evidence="17 18" key="1">
    <citation type="submission" date="2020-08" db="EMBL/GenBank/DDBJ databases">
        <title>Genomic Encyclopedia of Type Strains, Phase IV (KMG-IV): sequencing the most valuable type-strain genomes for metagenomic binning, comparative biology and taxonomic classification.</title>
        <authorList>
            <person name="Goeker M."/>
        </authorList>
    </citation>
    <scope>NUCLEOTIDE SEQUENCE [LARGE SCALE GENOMIC DNA]</scope>
    <source>
        <strain evidence="17 18">DSM 12252</strain>
    </source>
</reference>
<dbReference type="EC" id="3.5.4.26" evidence="12"/>
<keyword evidence="7 12" id="KW-0479">Metal-binding</keyword>
<evidence type="ECO:0000259" key="16">
    <source>
        <dbReference type="PROSITE" id="PS51747"/>
    </source>
</evidence>
<dbReference type="InterPro" id="IPR002734">
    <property type="entry name" value="RibDG_C"/>
</dbReference>
<dbReference type="InterPro" id="IPR002125">
    <property type="entry name" value="CMP_dCMP_dom"/>
</dbReference>
<dbReference type="GO" id="GO:0009231">
    <property type="term" value="P:riboflavin biosynthetic process"/>
    <property type="evidence" value="ECO:0007669"/>
    <property type="project" value="UniProtKB-UniPathway"/>
</dbReference>
<sequence>MPPPIAYKETPDQHWMHLALDQAQQGVGLTSPNPPVGAVIVAQEKVIGRGYHHRAGEPHAEVEAIRDAQKTHPKLLRGATIYVTLEPCSTHGRTGPCTEAIKAAGIKRVVFGAYDPNPSHREQSRNILLLAGIEVTAGVLEEECRAIIRPFSKWITTGIPYVIAKAGQSLDGRITRPAGESSLITNDAARAHGRRLRMRVDAIIVGAETVRKDNPQLTLRDGSAGSGKVQPWRVVMTRSGDLPQHAHLFTDEFKDRTVIMNDKSLPDALAILGKHGVVSVLIEGGGIILGQAFREKVVDEVYWYIAPRLCGGGRPSIAGPALPDSIELKDVELRTMGDNVCFHGFPVWPETGAQVELLQRAVSI</sequence>
<comment type="caution">
    <text evidence="17">The sequence shown here is derived from an EMBL/GenBank/DDBJ whole genome shotgun (WGS) entry which is preliminary data.</text>
</comment>
<gene>
    <name evidence="17" type="ORF">HNQ65_002786</name>
</gene>
<evidence type="ECO:0000256" key="10">
    <source>
        <dbReference type="ARBA" id="ARBA00023002"/>
    </source>
</evidence>
<evidence type="ECO:0000256" key="4">
    <source>
        <dbReference type="ARBA" id="ARBA00005259"/>
    </source>
</evidence>
<proteinExistence type="inferred from homology"/>
<comment type="pathway">
    <text evidence="2 12">Cofactor biosynthesis; riboflavin biosynthesis; 5-amino-6-(D-ribitylamino)uracil from GTP: step 2/4.</text>
</comment>
<evidence type="ECO:0000256" key="13">
    <source>
        <dbReference type="PIRSR" id="PIRSR006769-1"/>
    </source>
</evidence>
<dbReference type="PROSITE" id="PS51747">
    <property type="entry name" value="CYT_DCMP_DEAMINASES_2"/>
    <property type="match status" value="1"/>
</dbReference>
<comment type="catalytic activity">
    <reaction evidence="12">
        <text>5-amino-6-(5-phospho-D-ribitylamino)uracil + NADP(+) = 5-amino-6-(5-phospho-D-ribosylamino)uracil + NADPH + H(+)</text>
        <dbReference type="Rhea" id="RHEA:17845"/>
        <dbReference type="ChEBI" id="CHEBI:15378"/>
        <dbReference type="ChEBI" id="CHEBI:57783"/>
        <dbReference type="ChEBI" id="CHEBI:58349"/>
        <dbReference type="ChEBI" id="CHEBI:58421"/>
        <dbReference type="ChEBI" id="CHEBI:58453"/>
        <dbReference type="EC" id="1.1.1.193"/>
    </reaction>
</comment>
<dbReference type="RefSeq" id="WP_184340115.1">
    <property type="nucleotide sequence ID" value="NZ_JACHIG010000005.1"/>
</dbReference>
<dbReference type="PANTHER" id="PTHR38011:SF7">
    <property type="entry name" value="2,5-DIAMINO-6-RIBOSYLAMINO-4(3H)-PYRIMIDINONE 5'-PHOSPHATE REDUCTASE"/>
    <property type="match status" value="1"/>
</dbReference>
<evidence type="ECO:0000256" key="6">
    <source>
        <dbReference type="ARBA" id="ARBA00022619"/>
    </source>
</evidence>
<organism evidence="17 18">
    <name type="scientific">Prosthecobacter vanneervenii</name>
    <dbReference type="NCBI Taxonomy" id="48466"/>
    <lineage>
        <taxon>Bacteria</taxon>
        <taxon>Pseudomonadati</taxon>
        <taxon>Verrucomicrobiota</taxon>
        <taxon>Verrucomicrobiia</taxon>
        <taxon>Verrucomicrobiales</taxon>
        <taxon>Verrucomicrobiaceae</taxon>
        <taxon>Prosthecobacter</taxon>
    </lineage>
</organism>
<comment type="similarity">
    <text evidence="4 12">In the N-terminal section; belongs to the cytidine and deoxycytidylate deaminase family.</text>
</comment>
<feature type="binding site" evidence="14">
    <location>
        <position position="197"/>
    </location>
    <ligand>
        <name>substrate</name>
    </ligand>
</feature>
<evidence type="ECO:0000256" key="9">
    <source>
        <dbReference type="ARBA" id="ARBA00022857"/>
    </source>
</evidence>
<feature type="domain" description="CMP/dCMP-type deaminase" evidence="16">
    <location>
        <begin position="10"/>
        <end position="125"/>
    </location>
</feature>
<dbReference type="InterPro" id="IPR016192">
    <property type="entry name" value="APOBEC/CMP_deaminase_Zn-bd"/>
</dbReference>
<evidence type="ECO:0000256" key="8">
    <source>
        <dbReference type="ARBA" id="ARBA00022833"/>
    </source>
</evidence>
<dbReference type="InterPro" id="IPR050765">
    <property type="entry name" value="Riboflavin_Biosynth_HTPR"/>
</dbReference>
<dbReference type="Pfam" id="PF00383">
    <property type="entry name" value="dCMP_cyt_deam_1"/>
    <property type="match status" value="1"/>
</dbReference>
<evidence type="ECO:0000256" key="2">
    <source>
        <dbReference type="ARBA" id="ARBA00004882"/>
    </source>
</evidence>
<evidence type="ECO:0000256" key="15">
    <source>
        <dbReference type="PIRSR" id="PIRSR006769-3"/>
    </source>
</evidence>
<comment type="cofactor">
    <cofactor evidence="12 15">
        <name>Zn(2+)</name>
        <dbReference type="ChEBI" id="CHEBI:29105"/>
    </cofactor>
    <text evidence="12 15">Binds 1 zinc ion.</text>
</comment>
<feature type="binding site" evidence="15">
    <location>
        <position position="97"/>
    </location>
    <ligand>
        <name>Zn(2+)</name>
        <dbReference type="ChEBI" id="CHEBI:29105"/>
        <note>catalytic</note>
    </ligand>
</feature>
<keyword evidence="12 17" id="KW-0378">Hydrolase</keyword>
<feature type="binding site" evidence="15">
    <location>
        <position position="59"/>
    </location>
    <ligand>
        <name>Zn(2+)</name>
        <dbReference type="ChEBI" id="CHEBI:29105"/>
        <note>catalytic</note>
    </ligand>
</feature>
<dbReference type="GO" id="GO:0008835">
    <property type="term" value="F:diaminohydroxyphosphoribosylaminopyrimidine deaminase activity"/>
    <property type="evidence" value="ECO:0007669"/>
    <property type="project" value="UniProtKB-EC"/>
</dbReference>
<comment type="pathway">
    <text evidence="3 12">Cofactor biosynthesis; riboflavin biosynthesis; 5-amino-6-(D-ribitylamino)uracil from GTP: step 3/4.</text>
</comment>
<evidence type="ECO:0000256" key="5">
    <source>
        <dbReference type="ARBA" id="ARBA00007417"/>
    </source>
</evidence>
<comment type="similarity">
    <text evidence="5 12">In the C-terminal section; belongs to the HTP reductase family.</text>
</comment>
<keyword evidence="8 12" id="KW-0862">Zinc</keyword>
<evidence type="ECO:0000256" key="11">
    <source>
        <dbReference type="ARBA" id="ARBA00023268"/>
    </source>
</evidence>
<name>A0A7W7YBK7_9BACT</name>
<dbReference type="InterPro" id="IPR024072">
    <property type="entry name" value="DHFR-like_dom_sf"/>
</dbReference>
<dbReference type="UniPathway" id="UPA00275">
    <property type="reaction ID" value="UER00401"/>
</dbReference>
<dbReference type="GO" id="GO:0008703">
    <property type="term" value="F:5-amino-6-(5-phosphoribosylamino)uracil reductase activity"/>
    <property type="evidence" value="ECO:0007669"/>
    <property type="project" value="UniProtKB-EC"/>
</dbReference>
<keyword evidence="6 12" id="KW-0686">Riboflavin biosynthesis</keyword>
<feature type="binding site" evidence="14">
    <location>
        <position position="217"/>
    </location>
    <ligand>
        <name>substrate</name>
    </ligand>
</feature>
<feature type="binding site" evidence="15">
    <location>
        <position position="88"/>
    </location>
    <ligand>
        <name>Zn(2+)</name>
        <dbReference type="ChEBI" id="CHEBI:29105"/>
        <note>catalytic</note>
    </ligand>
</feature>
<evidence type="ECO:0000256" key="12">
    <source>
        <dbReference type="PIRNR" id="PIRNR006769"/>
    </source>
</evidence>
<dbReference type="PROSITE" id="PS00903">
    <property type="entry name" value="CYT_DCMP_DEAMINASES_1"/>
    <property type="match status" value="1"/>
</dbReference>
<feature type="binding site" evidence="14">
    <location>
        <position position="213"/>
    </location>
    <ligand>
        <name>NADP(+)</name>
        <dbReference type="ChEBI" id="CHEBI:58349"/>
    </ligand>
</feature>
<comment type="catalytic activity">
    <reaction evidence="12">
        <text>2,5-diamino-6-hydroxy-4-(5-phosphoribosylamino)-pyrimidine + H2O + H(+) = 5-amino-6-(5-phospho-D-ribosylamino)uracil + NH4(+)</text>
        <dbReference type="Rhea" id="RHEA:21868"/>
        <dbReference type="ChEBI" id="CHEBI:15377"/>
        <dbReference type="ChEBI" id="CHEBI:15378"/>
        <dbReference type="ChEBI" id="CHEBI:28938"/>
        <dbReference type="ChEBI" id="CHEBI:58453"/>
        <dbReference type="ChEBI" id="CHEBI:58614"/>
        <dbReference type="EC" id="3.5.4.26"/>
    </reaction>
</comment>
<keyword evidence="18" id="KW-1185">Reference proteome</keyword>
<keyword evidence="9 12" id="KW-0521">NADP</keyword>
<evidence type="ECO:0000256" key="3">
    <source>
        <dbReference type="ARBA" id="ARBA00004910"/>
    </source>
</evidence>
<dbReference type="NCBIfam" id="TIGR00326">
    <property type="entry name" value="eubact_ribD"/>
    <property type="match status" value="1"/>
</dbReference>
<dbReference type="InterPro" id="IPR004794">
    <property type="entry name" value="Eubact_RibD"/>
</dbReference>
<dbReference type="Gene3D" id="3.40.430.10">
    <property type="entry name" value="Dihydrofolate Reductase, subunit A"/>
    <property type="match status" value="2"/>
</dbReference>
<dbReference type="GO" id="GO:0008270">
    <property type="term" value="F:zinc ion binding"/>
    <property type="evidence" value="ECO:0007669"/>
    <property type="project" value="InterPro"/>
</dbReference>
<comment type="function">
    <text evidence="1 12">Converts 2,5-diamino-6-(ribosylamino)-4(3h)-pyrimidinone 5'-phosphate into 5-amino-6-(ribosylamino)-2,4(1h,3h)-pyrimidinedione 5'-phosphate.</text>
</comment>
<evidence type="ECO:0000313" key="18">
    <source>
        <dbReference type="Proteomes" id="UP000590740"/>
    </source>
</evidence>
<dbReference type="InterPro" id="IPR016193">
    <property type="entry name" value="Cytidine_deaminase-like"/>
</dbReference>
<dbReference type="CDD" id="cd01284">
    <property type="entry name" value="Riboflavin_deaminase-reductase"/>
    <property type="match status" value="1"/>
</dbReference>
<dbReference type="PIRSF" id="PIRSF006769">
    <property type="entry name" value="RibD"/>
    <property type="match status" value="1"/>
</dbReference>
<keyword evidence="10 12" id="KW-0560">Oxidoreductase</keyword>
<dbReference type="Pfam" id="PF01872">
    <property type="entry name" value="RibD_C"/>
    <property type="match status" value="1"/>
</dbReference>
<dbReference type="AlphaFoldDB" id="A0A7W7YBK7"/>